<dbReference type="AlphaFoldDB" id="A0A1H7G479"/>
<dbReference type="STRING" id="1287727.SAMN05443999_101223"/>
<feature type="region of interest" description="Disordered" evidence="1">
    <location>
        <begin position="42"/>
        <end position="65"/>
    </location>
</feature>
<name>A0A1H7G479_9RHOB</name>
<protein>
    <submittedName>
        <fullName evidence="2">Uncharacterized protein</fullName>
    </submittedName>
</protein>
<sequence>MTRPTQERRVPHGFAIVLVLALSLILWAVFAVHVITGVLSAGAGEPNSPLSPVQPFPEFEDEEQS</sequence>
<gene>
    <name evidence="2" type="ORF">SAMN05443999_101223</name>
</gene>
<reference evidence="2 3" key="1">
    <citation type="submission" date="2016-10" db="EMBL/GenBank/DDBJ databases">
        <authorList>
            <person name="de Groot N.N."/>
        </authorList>
    </citation>
    <scope>NUCLEOTIDE SEQUENCE [LARGE SCALE GENOMIC DNA]</scope>
    <source>
        <strain evidence="2 3">DSM 100674</strain>
    </source>
</reference>
<evidence type="ECO:0000313" key="3">
    <source>
        <dbReference type="Proteomes" id="UP000199582"/>
    </source>
</evidence>
<keyword evidence="3" id="KW-1185">Reference proteome</keyword>
<dbReference type="Proteomes" id="UP000199582">
    <property type="component" value="Unassembled WGS sequence"/>
</dbReference>
<evidence type="ECO:0000313" key="2">
    <source>
        <dbReference type="EMBL" id="SEK32931.1"/>
    </source>
</evidence>
<evidence type="ECO:0000256" key="1">
    <source>
        <dbReference type="SAM" id="MobiDB-lite"/>
    </source>
</evidence>
<dbReference type="RefSeq" id="WP_093030714.1">
    <property type="nucleotide sequence ID" value="NZ_FOAG01000001.1"/>
</dbReference>
<accession>A0A1H7G479</accession>
<proteinExistence type="predicted"/>
<dbReference type="EMBL" id="FOAG01000001">
    <property type="protein sequence ID" value="SEK32931.1"/>
    <property type="molecule type" value="Genomic_DNA"/>
</dbReference>
<organism evidence="2 3">
    <name type="scientific">Roseovarius azorensis</name>
    <dbReference type="NCBI Taxonomy" id="1287727"/>
    <lineage>
        <taxon>Bacteria</taxon>
        <taxon>Pseudomonadati</taxon>
        <taxon>Pseudomonadota</taxon>
        <taxon>Alphaproteobacteria</taxon>
        <taxon>Rhodobacterales</taxon>
        <taxon>Roseobacteraceae</taxon>
        <taxon>Roseovarius</taxon>
    </lineage>
</organism>